<dbReference type="RefSeq" id="WP_145200066.1">
    <property type="nucleotide sequence ID" value="NZ_CP036267.1"/>
</dbReference>
<sequence length="254" mass="28298">MIRLTDKLCWACLLLVGVETTLAVGAEAEKIPALEFNIPQTQTLQNVELWYGSQLSEPELPTVEWLQDEEMNWNQTFKSIAALTLSKTETVPEFEATDRAASETQAVKRTPEQAFKQEIAASTFASTANFAEPLDFDLWNLVKWTGVVLFIAGLSTYVVRMKQGVILQKLNMSDQKKLKTNELTHLSTLSVHQNSLLHLVMLGDERYLIATDPSGVKSVTLVPNWNLDENEDLESSGVTADQELPQTLAISEVS</sequence>
<keyword evidence="2" id="KW-1185">Reference proteome</keyword>
<proteinExistence type="predicted"/>
<evidence type="ECO:0008006" key="3">
    <source>
        <dbReference type="Google" id="ProtNLM"/>
    </source>
</evidence>
<reference evidence="1 2" key="1">
    <citation type="submission" date="2019-02" db="EMBL/GenBank/DDBJ databases">
        <title>Deep-cultivation of Planctomycetes and their phenomic and genomic characterization uncovers novel biology.</title>
        <authorList>
            <person name="Wiegand S."/>
            <person name="Jogler M."/>
            <person name="Boedeker C."/>
            <person name="Pinto D."/>
            <person name="Vollmers J."/>
            <person name="Rivas-Marin E."/>
            <person name="Kohn T."/>
            <person name="Peeters S.H."/>
            <person name="Heuer A."/>
            <person name="Rast P."/>
            <person name="Oberbeckmann S."/>
            <person name="Bunk B."/>
            <person name="Jeske O."/>
            <person name="Meyerdierks A."/>
            <person name="Storesund J.E."/>
            <person name="Kallscheuer N."/>
            <person name="Luecker S."/>
            <person name="Lage O.M."/>
            <person name="Pohl T."/>
            <person name="Merkel B.J."/>
            <person name="Hornburger P."/>
            <person name="Mueller R.-W."/>
            <person name="Bruemmer F."/>
            <person name="Labrenz M."/>
            <person name="Spormann A.M."/>
            <person name="Op den Camp H."/>
            <person name="Overmann J."/>
            <person name="Amann R."/>
            <person name="Jetten M.S.M."/>
            <person name="Mascher T."/>
            <person name="Medema M.H."/>
            <person name="Devos D.P."/>
            <person name="Kaster A.-K."/>
            <person name="Ovreas L."/>
            <person name="Rohde M."/>
            <person name="Galperin M.Y."/>
            <person name="Jogler C."/>
        </authorList>
    </citation>
    <scope>NUCLEOTIDE SEQUENCE [LARGE SCALE GENOMIC DNA]</scope>
    <source>
        <strain evidence="1 2">Mal48</strain>
    </source>
</reference>
<dbReference type="Proteomes" id="UP000315724">
    <property type="component" value="Chromosome"/>
</dbReference>
<name>A0A517QPL8_9PLAN</name>
<dbReference type="OrthoDB" id="292587at2"/>
<organism evidence="1 2">
    <name type="scientific">Thalassoglobus polymorphus</name>
    <dbReference type="NCBI Taxonomy" id="2527994"/>
    <lineage>
        <taxon>Bacteria</taxon>
        <taxon>Pseudomonadati</taxon>
        <taxon>Planctomycetota</taxon>
        <taxon>Planctomycetia</taxon>
        <taxon>Planctomycetales</taxon>
        <taxon>Planctomycetaceae</taxon>
        <taxon>Thalassoglobus</taxon>
    </lineage>
</organism>
<dbReference type="AlphaFoldDB" id="A0A517QPL8"/>
<protein>
    <recommendedName>
        <fullName evidence="3">Flagellar biosynthesis protein, FliO</fullName>
    </recommendedName>
</protein>
<dbReference type="GO" id="GO:0044781">
    <property type="term" value="P:bacterial-type flagellum organization"/>
    <property type="evidence" value="ECO:0007669"/>
    <property type="project" value="InterPro"/>
</dbReference>
<accession>A0A517QPL8</accession>
<evidence type="ECO:0000313" key="2">
    <source>
        <dbReference type="Proteomes" id="UP000315724"/>
    </source>
</evidence>
<dbReference type="KEGG" id="tpol:Mal48_28290"/>
<dbReference type="EMBL" id="CP036267">
    <property type="protein sequence ID" value="QDT33576.1"/>
    <property type="molecule type" value="Genomic_DNA"/>
</dbReference>
<evidence type="ECO:0000313" key="1">
    <source>
        <dbReference type="EMBL" id="QDT33576.1"/>
    </source>
</evidence>
<gene>
    <name evidence="1" type="ORF">Mal48_28290</name>
</gene>
<dbReference type="GO" id="GO:0016020">
    <property type="term" value="C:membrane"/>
    <property type="evidence" value="ECO:0007669"/>
    <property type="project" value="InterPro"/>
</dbReference>